<dbReference type="InterPro" id="IPR052157">
    <property type="entry name" value="BCAA_transport_permease"/>
</dbReference>
<dbReference type="CDD" id="cd06582">
    <property type="entry name" value="TM_PBP1_LivH_like"/>
    <property type="match status" value="1"/>
</dbReference>
<evidence type="ECO:0000256" key="7">
    <source>
        <dbReference type="ARBA" id="ARBA00023136"/>
    </source>
</evidence>
<dbReference type="InterPro" id="IPR001851">
    <property type="entry name" value="ABC_transp_permease"/>
</dbReference>
<keyword evidence="7" id="KW-0472">Membrane</keyword>
<name>A0A418SLH2_9RHOB</name>
<dbReference type="GO" id="GO:0005886">
    <property type="term" value="C:plasma membrane"/>
    <property type="evidence" value="ECO:0007669"/>
    <property type="project" value="UniProtKB-SubCell"/>
</dbReference>
<gene>
    <name evidence="9" type="primary">livH_5</name>
    <name evidence="9" type="ORF">PSAL_018270</name>
</gene>
<evidence type="ECO:0000256" key="4">
    <source>
        <dbReference type="ARBA" id="ARBA00022692"/>
    </source>
</evidence>
<dbReference type="PANTHER" id="PTHR11795">
    <property type="entry name" value="BRANCHED-CHAIN AMINO ACID TRANSPORT SYSTEM PERMEASE PROTEIN LIVH"/>
    <property type="match status" value="1"/>
</dbReference>
<reference evidence="9 10" key="1">
    <citation type="submission" date="2020-08" db="EMBL/GenBank/DDBJ databases">
        <title>Genome sequence of Rhodobacteraceae bacterium Lw-13e.</title>
        <authorList>
            <person name="Poehlein A."/>
            <person name="Wolter L."/>
            <person name="Daniel R."/>
            <person name="Brinkhoff T."/>
        </authorList>
    </citation>
    <scope>NUCLEOTIDE SEQUENCE [LARGE SCALE GENOMIC DNA]</scope>
    <source>
        <strain evidence="9 10">Lw-13e</strain>
    </source>
</reference>
<proteinExistence type="inferred from homology"/>
<evidence type="ECO:0000256" key="5">
    <source>
        <dbReference type="ARBA" id="ARBA00022970"/>
    </source>
</evidence>
<dbReference type="RefSeq" id="WP_119837568.1">
    <property type="nucleotide sequence ID" value="NZ_CP060436.1"/>
</dbReference>
<comment type="subcellular location">
    <subcellularLocation>
        <location evidence="1">Cell membrane</location>
        <topology evidence="1">Multi-pass membrane protein</topology>
    </subcellularLocation>
</comment>
<evidence type="ECO:0000256" key="2">
    <source>
        <dbReference type="ARBA" id="ARBA00022448"/>
    </source>
</evidence>
<keyword evidence="3" id="KW-1003">Cell membrane</keyword>
<comment type="similarity">
    <text evidence="8">Belongs to the binding-protein-dependent transport system permease family. LivHM subfamily.</text>
</comment>
<keyword evidence="5" id="KW-0029">Amino-acid transport</keyword>
<dbReference type="AlphaFoldDB" id="A0A418SLH2"/>
<evidence type="ECO:0000256" key="1">
    <source>
        <dbReference type="ARBA" id="ARBA00004651"/>
    </source>
</evidence>
<dbReference type="GO" id="GO:0022857">
    <property type="term" value="F:transmembrane transporter activity"/>
    <property type="evidence" value="ECO:0007669"/>
    <property type="project" value="InterPro"/>
</dbReference>
<dbReference type="Proteomes" id="UP000283786">
    <property type="component" value="Chromosome"/>
</dbReference>
<protein>
    <submittedName>
        <fullName evidence="9">High-affinity branched-chain amino acid transport system permease protein LivH</fullName>
    </submittedName>
</protein>
<organism evidence="9 10">
    <name type="scientific">Pseudooceanicola algae</name>
    <dbReference type="NCBI Taxonomy" id="1537215"/>
    <lineage>
        <taxon>Bacteria</taxon>
        <taxon>Pseudomonadati</taxon>
        <taxon>Pseudomonadota</taxon>
        <taxon>Alphaproteobacteria</taxon>
        <taxon>Rhodobacterales</taxon>
        <taxon>Paracoccaceae</taxon>
        <taxon>Pseudooceanicola</taxon>
    </lineage>
</organism>
<dbReference type="PANTHER" id="PTHR11795:SF442">
    <property type="entry name" value="ABC TRANSPORTER ATP-BINDING PROTEIN"/>
    <property type="match status" value="1"/>
</dbReference>
<keyword evidence="6" id="KW-1133">Transmembrane helix</keyword>
<evidence type="ECO:0000313" key="9">
    <source>
        <dbReference type="EMBL" id="QPM90588.1"/>
    </source>
</evidence>
<dbReference type="EMBL" id="CP060436">
    <property type="protein sequence ID" value="QPM90588.1"/>
    <property type="molecule type" value="Genomic_DNA"/>
</dbReference>
<dbReference type="KEGG" id="palw:PSAL_018270"/>
<keyword evidence="4" id="KW-0812">Transmembrane</keyword>
<accession>A0A418SLH2</accession>
<keyword evidence="10" id="KW-1185">Reference proteome</keyword>
<dbReference type="GO" id="GO:0006865">
    <property type="term" value="P:amino acid transport"/>
    <property type="evidence" value="ECO:0007669"/>
    <property type="project" value="UniProtKB-KW"/>
</dbReference>
<dbReference type="Pfam" id="PF02653">
    <property type="entry name" value="BPD_transp_2"/>
    <property type="match status" value="1"/>
</dbReference>
<evidence type="ECO:0000256" key="8">
    <source>
        <dbReference type="ARBA" id="ARBA00037998"/>
    </source>
</evidence>
<keyword evidence="2" id="KW-0813">Transport</keyword>
<evidence type="ECO:0000256" key="6">
    <source>
        <dbReference type="ARBA" id="ARBA00022989"/>
    </source>
</evidence>
<sequence>MDPLLRLILAQGMLGLNNGVFYAMLSLGLAVIFGLLNVVNFAHGALYMLGAFLALILYSYLGIWIGISSFSIGFWPSLILVPVLVACFGMLIERFMLRRLYKLDPIYSLLLTFGVTLVLQGLFINFFNASGTPYPGMPESLRGVVNLGFMMFPKYRLFVILFSIVVCFVVWYVIERTRIGSRLRAGTENPELVKAFGINVPLMVMLTFGFGTGLAGLAGVLAAPIYSVSPLMGANLIIVIFAVVVIGGMGSIAGAVVTGFALGLVEGMTKVFYAPAANTVIFLLMVIVLLVRPNGLFGRSS</sequence>
<evidence type="ECO:0000313" key="10">
    <source>
        <dbReference type="Proteomes" id="UP000283786"/>
    </source>
</evidence>
<dbReference type="OrthoDB" id="9810089at2"/>
<evidence type="ECO:0000256" key="3">
    <source>
        <dbReference type="ARBA" id="ARBA00022475"/>
    </source>
</evidence>